<organism evidence="3 4">
    <name type="scientific">Hebeloma cylindrosporum</name>
    <dbReference type="NCBI Taxonomy" id="76867"/>
    <lineage>
        <taxon>Eukaryota</taxon>
        <taxon>Fungi</taxon>
        <taxon>Dikarya</taxon>
        <taxon>Basidiomycota</taxon>
        <taxon>Agaricomycotina</taxon>
        <taxon>Agaricomycetes</taxon>
        <taxon>Agaricomycetidae</taxon>
        <taxon>Agaricales</taxon>
        <taxon>Agaricineae</taxon>
        <taxon>Hymenogastraceae</taxon>
        <taxon>Hebeloma</taxon>
    </lineage>
</organism>
<dbReference type="PANTHER" id="PTHR42698">
    <property type="entry name" value="GTPASE ERA"/>
    <property type="match status" value="1"/>
</dbReference>
<dbReference type="InterPro" id="IPR005662">
    <property type="entry name" value="GTPase_Era-like"/>
</dbReference>
<dbReference type="GO" id="GO:0000028">
    <property type="term" value="P:ribosomal small subunit assembly"/>
    <property type="evidence" value="ECO:0007669"/>
    <property type="project" value="TreeGrafter"/>
</dbReference>
<name>A0A0C2XPR6_HEBCY</name>
<feature type="region of interest" description="Disordered" evidence="1">
    <location>
        <begin position="25"/>
        <end position="44"/>
    </location>
</feature>
<dbReference type="InterPro" id="IPR027417">
    <property type="entry name" value="P-loop_NTPase"/>
</dbReference>
<dbReference type="PANTHER" id="PTHR42698:SF2">
    <property type="entry name" value="GTPASE ERA-LIKE, CHLOROPLASTIC"/>
    <property type="match status" value="1"/>
</dbReference>
<proteinExistence type="predicted"/>
<reference evidence="3 4" key="1">
    <citation type="submission" date="2014-04" db="EMBL/GenBank/DDBJ databases">
        <authorList>
            <consortium name="DOE Joint Genome Institute"/>
            <person name="Kuo A."/>
            <person name="Gay G."/>
            <person name="Dore J."/>
            <person name="Kohler A."/>
            <person name="Nagy L.G."/>
            <person name="Floudas D."/>
            <person name="Copeland A."/>
            <person name="Barry K.W."/>
            <person name="Cichocki N."/>
            <person name="Veneault-Fourrey C."/>
            <person name="LaButti K."/>
            <person name="Lindquist E.A."/>
            <person name="Lipzen A."/>
            <person name="Lundell T."/>
            <person name="Morin E."/>
            <person name="Murat C."/>
            <person name="Sun H."/>
            <person name="Tunlid A."/>
            <person name="Henrissat B."/>
            <person name="Grigoriev I.V."/>
            <person name="Hibbett D.S."/>
            <person name="Martin F."/>
            <person name="Nordberg H.P."/>
            <person name="Cantor M.N."/>
            <person name="Hua S.X."/>
        </authorList>
    </citation>
    <scope>NUCLEOTIDE SEQUENCE [LARGE SCALE GENOMIC DNA]</scope>
    <source>
        <strain evidence="4">h7</strain>
    </source>
</reference>
<evidence type="ECO:0000313" key="4">
    <source>
        <dbReference type="Proteomes" id="UP000053424"/>
    </source>
</evidence>
<dbReference type="OrthoDB" id="8954335at2759"/>
<keyword evidence="4" id="KW-1185">Reference proteome</keyword>
<feature type="domain" description="G" evidence="2">
    <location>
        <begin position="56"/>
        <end position="129"/>
    </location>
</feature>
<feature type="domain" description="G" evidence="2">
    <location>
        <begin position="291"/>
        <end position="390"/>
    </location>
</feature>
<gene>
    <name evidence="3" type="ORF">M413DRAFT_193634</name>
</gene>
<dbReference type="GO" id="GO:0005525">
    <property type="term" value="F:GTP binding"/>
    <property type="evidence" value="ECO:0007669"/>
    <property type="project" value="InterPro"/>
</dbReference>
<protein>
    <recommendedName>
        <fullName evidence="2">G domain-containing protein</fullName>
    </recommendedName>
</protein>
<evidence type="ECO:0000313" key="3">
    <source>
        <dbReference type="EMBL" id="KIM39588.1"/>
    </source>
</evidence>
<reference evidence="4" key="2">
    <citation type="submission" date="2015-01" db="EMBL/GenBank/DDBJ databases">
        <title>Evolutionary Origins and Diversification of the Mycorrhizal Mutualists.</title>
        <authorList>
            <consortium name="DOE Joint Genome Institute"/>
            <consortium name="Mycorrhizal Genomics Consortium"/>
            <person name="Kohler A."/>
            <person name="Kuo A."/>
            <person name="Nagy L.G."/>
            <person name="Floudas D."/>
            <person name="Copeland A."/>
            <person name="Barry K.W."/>
            <person name="Cichocki N."/>
            <person name="Veneault-Fourrey C."/>
            <person name="LaButti K."/>
            <person name="Lindquist E.A."/>
            <person name="Lipzen A."/>
            <person name="Lundell T."/>
            <person name="Morin E."/>
            <person name="Murat C."/>
            <person name="Riley R."/>
            <person name="Ohm R."/>
            <person name="Sun H."/>
            <person name="Tunlid A."/>
            <person name="Henrissat B."/>
            <person name="Grigoriev I.V."/>
            <person name="Hibbett D.S."/>
            <person name="Martin F."/>
        </authorList>
    </citation>
    <scope>NUCLEOTIDE SEQUENCE [LARGE SCALE GENOMIC DNA]</scope>
    <source>
        <strain evidence="4">h7</strain>
    </source>
</reference>
<dbReference type="AlphaFoldDB" id="A0A0C2XPR6"/>
<dbReference type="HOGENOM" id="CLU_018003_8_1_1"/>
<sequence length="531" mass="59501">MHQTCERTILRLRPRHTVLSNRLLSPPRMGAKNRKDDPSFRNDVIPQDSKKTDIVILVMGTTGAGKSTFINTALGDERMKVGHSLAACTTEVTPVIIDPAPGSPIPKGYRLVLVDTPGFDVSYEDDQRNLEQVTEWLDSYRKKTTIGGVIYLYNLIHGRFSGVTRRSLENIWRLCADAGLGKVVLSTTNGEGLAPEERSRRERKLAPYWTSFIDKGAAVHHFRKEANSAWELNKEFIPSPSELERASQPQIPIFPLSDAQITIERAQGDSSLTLDAAILEDCRNTDIVIPIMGPTGAGKSTFINFVLGSERMEVGHDIDSCTADLFRVVIDPIPGFPDLRDHRLVLLDTPGFDDTFVDDVEILKRIATWLAASYRQHMTVGGVLYLHDISTKRFTGTARINLQTFQHLCGGAALNKVILGTTNWGVGTTDHDRQHQQHEEEMRVEHWSPLLHQGAEVRRFLGSSASAWDILNIFLQRADNARRLSQEVDPLQIQKEVVDDRMPVRQTKAGRFLNGVRERIAKRAQTTCSIQ</sequence>
<dbReference type="EMBL" id="KN831785">
    <property type="protein sequence ID" value="KIM39588.1"/>
    <property type="molecule type" value="Genomic_DNA"/>
</dbReference>
<evidence type="ECO:0000259" key="2">
    <source>
        <dbReference type="Pfam" id="PF01926"/>
    </source>
</evidence>
<accession>A0A0C2XPR6</accession>
<dbReference type="Gene3D" id="3.40.50.300">
    <property type="entry name" value="P-loop containing nucleotide triphosphate hydrolases"/>
    <property type="match status" value="2"/>
</dbReference>
<dbReference type="CDD" id="cd00882">
    <property type="entry name" value="Ras_like_GTPase"/>
    <property type="match status" value="1"/>
</dbReference>
<dbReference type="Proteomes" id="UP000053424">
    <property type="component" value="Unassembled WGS sequence"/>
</dbReference>
<evidence type="ECO:0000256" key="1">
    <source>
        <dbReference type="SAM" id="MobiDB-lite"/>
    </source>
</evidence>
<dbReference type="GO" id="GO:0043024">
    <property type="term" value="F:ribosomal small subunit binding"/>
    <property type="evidence" value="ECO:0007669"/>
    <property type="project" value="TreeGrafter"/>
</dbReference>
<dbReference type="Pfam" id="PF01926">
    <property type="entry name" value="MMR_HSR1"/>
    <property type="match status" value="2"/>
</dbReference>
<dbReference type="InterPro" id="IPR006073">
    <property type="entry name" value="GTP-bd"/>
</dbReference>
<dbReference type="SUPFAM" id="SSF52540">
    <property type="entry name" value="P-loop containing nucleoside triphosphate hydrolases"/>
    <property type="match status" value="2"/>
</dbReference>
<dbReference type="GO" id="GO:0019843">
    <property type="term" value="F:rRNA binding"/>
    <property type="evidence" value="ECO:0007669"/>
    <property type="project" value="TreeGrafter"/>
</dbReference>